<sequence length="40" mass="5076">MFHKRVLQKRNKNGRLVFGRFYEIITFFMGYPFWTKEKNF</sequence>
<comment type="caution">
    <text evidence="2">The sequence shown here is derived from an EMBL/GenBank/DDBJ whole genome shotgun (WGS) entry which is preliminary data.</text>
</comment>
<dbReference type="OrthoDB" id="8196708at2759"/>
<protein>
    <submittedName>
        <fullName evidence="2">Uncharacterized protein</fullName>
    </submittedName>
</protein>
<reference evidence="2" key="1">
    <citation type="submission" date="2021-06" db="EMBL/GenBank/DDBJ databases">
        <authorList>
            <person name="Hodson N. C."/>
            <person name="Mongue J. A."/>
            <person name="Jaron S. K."/>
        </authorList>
    </citation>
    <scope>NUCLEOTIDE SEQUENCE</scope>
</reference>
<name>A0A8J2LII5_9HEXA</name>
<evidence type="ECO:0000313" key="2">
    <source>
        <dbReference type="EMBL" id="CAG7832508.1"/>
    </source>
</evidence>
<dbReference type="Proteomes" id="UP000708208">
    <property type="component" value="Unassembled WGS sequence"/>
</dbReference>
<organism evidence="2 3">
    <name type="scientific">Allacma fusca</name>
    <dbReference type="NCBI Taxonomy" id="39272"/>
    <lineage>
        <taxon>Eukaryota</taxon>
        <taxon>Metazoa</taxon>
        <taxon>Ecdysozoa</taxon>
        <taxon>Arthropoda</taxon>
        <taxon>Hexapoda</taxon>
        <taxon>Collembola</taxon>
        <taxon>Symphypleona</taxon>
        <taxon>Sminthuridae</taxon>
        <taxon>Allacma</taxon>
    </lineage>
</organism>
<accession>A0A8J2LII5</accession>
<evidence type="ECO:0000256" key="1">
    <source>
        <dbReference type="SAM" id="Phobius"/>
    </source>
</evidence>
<keyword evidence="1" id="KW-0812">Transmembrane</keyword>
<evidence type="ECO:0000313" key="3">
    <source>
        <dbReference type="Proteomes" id="UP000708208"/>
    </source>
</evidence>
<keyword evidence="1" id="KW-1133">Transmembrane helix</keyword>
<dbReference type="AlphaFoldDB" id="A0A8J2LII5"/>
<gene>
    <name evidence="2" type="ORF">AFUS01_LOCUS42190</name>
</gene>
<dbReference type="EMBL" id="CAJVCH010565399">
    <property type="protein sequence ID" value="CAG7832508.1"/>
    <property type="molecule type" value="Genomic_DNA"/>
</dbReference>
<keyword evidence="1" id="KW-0472">Membrane</keyword>
<keyword evidence="3" id="KW-1185">Reference proteome</keyword>
<feature type="transmembrane region" description="Helical" evidence="1">
    <location>
        <begin position="16"/>
        <end position="34"/>
    </location>
</feature>
<feature type="non-terminal residue" evidence="2">
    <location>
        <position position="1"/>
    </location>
</feature>
<proteinExistence type="predicted"/>